<proteinExistence type="predicted"/>
<feature type="compositionally biased region" description="Polar residues" evidence="1">
    <location>
        <begin position="19"/>
        <end position="32"/>
    </location>
</feature>
<dbReference type="EMBL" id="KN846956">
    <property type="protein sequence ID" value="KIW72788.1"/>
    <property type="molecule type" value="Genomic_DNA"/>
</dbReference>
<accession>A0A0D2FWD6</accession>
<organism evidence="2 3">
    <name type="scientific">Phialophora macrospora</name>
    <dbReference type="NCBI Taxonomy" id="1851006"/>
    <lineage>
        <taxon>Eukaryota</taxon>
        <taxon>Fungi</taxon>
        <taxon>Dikarya</taxon>
        <taxon>Ascomycota</taxon>
        <taxon>Pezizomycotina</taxon>
        <taxon>Eurotiomycetes</taxon>
        <taxon>Chaetothyriomycetidae</taxon>
        <taxon>Chaetothyriales</taxon>
        <taxon>Herpotrichiellaceae</taxon>
        <taxon>Phialophora</taxon>
    </lineage>
</organism>
<evidence type="ECO:0000313" key="3">
    <source>
        <dbReference type="Proteomes" id="UP000054266"/>
    </source>
</evidence>
<dbReference type="HOGENOM" id="CLU_1895977_0_0_1"/>
<reference evidence="2 3" key="1">
    <citation type="submission" date="2015-01" db="EMBL/GenBank/DDBJ databases">
        <title>The Genome Sequence of Capronia semiimmersa CBS27337.</title>
        <authorList>
            <consortium name="The Broad Institute Genomics Platform"/>
            <person name="Cuomo C."/>
            <person name="de Hoog S."/>
            <person name="Gorbushina A."/>
            <person name="Stielow B."/>
            <person name="Teixiera M."/>
            <person name="Abouelleil A."/>
            <person name="Chapman S.B."/>
            <person name="Priest M."/>
            <person name="Young S.K."/>
            <person name="Wortman J."/>
            <person name="Nusbaum C."/>
            <person name="Birren B."/>
        </authorList>
    </citation>
    <scope>NUCLEOTIDE SEQUENCE [LARGE SCALE GENOMIC DNA]</scope>
    <source>
        <strain evidence="2 3">CBS 27337</strain>
    </source>
</reference>
<evidence type="ECO:0000313" key="2">
    <source>
        <dbReference type="EMBL" id="KIW72788.1"/>
    </source>
</evidence>
<dbReference type="AlphaFoldDB" id="A0A0D2FWD6"/>
<evidence type="ECO:0000256" key="1">
    <source>
        <dbReference type="SAM" id="MobiDB-lite"/>
    </source>
</evidence>
<feature type="region of interest" description="Disordered" evidence="1">
    <location>
        <begin position="1"/>
        <end position="32"/>
    </location>
</feature>
<gene>
    <name evidence="2" type="ORF">PV04_00963</name>
</gene>
<name>A0A0D2FWD6_9EURO</name>
<protein>
    <recommendedName>
        <fullName evidence="4">DUF1746 domain-containing protein</fullName>
    </recommendedName>
</protein>
<dbReference type="Proteomes" id="UP000054266">
    <property type="component" value="Unassembled WGS sequence"/>
</dbReference>
<keyword evidence="3" id="KW-1185">Reference proteome</keyword>
<sequence>MACGNAETDPQGTNPPAPMNSTAGYEQSPSEDNSPLFCRLLQMNPLLLLTTILNPVLVLHSINGFLSLLYPDVNPYSIFDTSIQPHIDVHAQDGFCRLFTVVMVVLQSVLYSSHVPKITFPDSTREHGDDGHSDT</sequence>
<evidence type="ECO:0008006" key="4">
    <source>
        <dbReference type="Google" id="ProtNLM"/>
    </source>
</evidence>